<gene>
    <name evidence="2" type="ORF">C8J26_3619</name>
</gene>
<keyword evidence="1" id="KW-0732">Signal</keyword>
<proteinExistence type="predicted"/>
<protein>
    <submittedName>
        <fullName evidence="2">Uncharacterized protein</fullName>
    </submittedName>
</protein>
<name>A0A2T5GHE8_9SPHN</name>
<evidence type="ECO:0000313" key="2">
    <source>
        <dbReference type="EMBL" id="PTQ58749.1"/>
    </source>
</evidence>
<evidence type="ECO:0000256" key="1">
    <source>
        <dbReference type="SAM" id="SignalP"/>
    </source>
</evidence>
<reference evidence="2 3" key="1">
    <citation type="submission" date="2018-04" db="EMBL/GenBank/DDBJ databases">
        <title>Genomic Encyclopedia of Type Strains, Phase III (KMG-III): the genomes of soil and plant-associated and newly described type strains.</title>
        <authorList>
            <person name="Whitman W."/>
        </authorList>
    </citation>
    <scope>NUCLEOTIDE SEQUENCE [LARGE SCALE GENOMIC DNA]</scope>
    <source>
        <strain evidence="2 3">MA101b</strain>
    </source>
</reference>
<dbReference type="Proteomes" id="UP000244189">
    <property type="component" value="Unassembled WGS sequence"/>
</dbReference>
<keyword evidence="3" id="KW-1185">Reference proteome</keyword>
<dbReference type="RefSeq" id="WP_146168897.1">
    <property type="nucleotide sequence ID" value="NZ_QAOG01000007.1"/>
</dbReference>
<organism evidence="2 3">
    <name type="scientific">Sphingomonas aurantiaca</name>
    <dbReference type="NCBI Taxonomy" id="185949"/>
    <lineage>
        <taxon>Bacteria</taxon>
        <taxon>Pseudomonadati</taxon>
        <taxon>Pseudomonadota</taxon>
        <taxon>Alphaproteobacteria</taxon>
        <taxon>Sphingomonadales</taxon>
        <taxon>Sphingomonadaceae</taxon>
        <taxon>Sphingomonas</taxon>
    </lineage>
</organism>
<accession>A0A2T5GHE8</accession>
<feature type="chain" id="PRO_5015574734" evidence="1">
    <location>
        <begin position="21"/>
        <end position="243"/>
    </location>
</feature>
<comment type="caution">
    <text evidence="2">The sequence shown here is derived from an EMBL/GenBank/DDBJ whole genome shotgun (WGS) entry which is preliminary data.</text>
</comment>
<dbReference type="EMBL" id="QAOG01000007">
    <property type="protein sequence ID" value="PTQ58749.1"/>
    <property type="molecule type" value="Genomic_DNA"/>
</dbReference>
<evidence type="ECO:0000313" key="3">
    <source>
        <dbReference type="Proteomes" id="UP000244189"/>
    </source>
</evidence>
<sequence>MKIGLFVSAFGMAVATTAYAEPTRVVVRVLSQDGKFVGDHTGGARITLRDAKSGKTLAQGITKGGTGNTDRIMRATGRSPLLQTDDAATFDTIVDIAEPTLVDLEVAGPLGRLGSLLQVKSQRWMVPGQAIDIGNGWMVELPGLAITPTAMRSGSAVVVQAKVELMCGCPITPGGEWDASEYVVTASVWSAGKKLVTTSLPFKESPGVFAGSIDVPSSIPTQIYISAINTRTGNSGLAIIPNF</sequence>
<dbReference type="AlphaFoldDB" id="A0A2T5GHE8"/>
<feature type="signal peptide" evidence="1">
    <location>
        <begin position="1"/>
        <end position="20"/>
    </location>
</feature>